<proteinExistence type="predicted"/>
<gene>
    <name evidence="2" type="ORF">XD94_1257</name>
</gene>
<evidence type="ECO:0000313" key="3">
    <source>
        <dbReference type="Proteomes" id="UP000054092"/>
    </source>
</evidence>
<dbReference type="EMBL" id="LGGP01000229">
    <property type="protein sequence ID" value="KUK79948.1"/>
    <property type="molecule type" value="Genomic_DNA"/>
</dbReference>
<protein>
    <submittedName>
        <fullName evidence="2">Uncharacterized protein</fullName>
    </submittedName>
</protein>
<feature type="compositionally biased region" description="Basic residues" evidence="1">
    <location>
        <begin position="28"/>
        <end position="37"/>
    </location>
</feature>
<accession>A0A101HNL5</accession>
<reference evidence="3" key="1">
    <citation type="journal article" date="2015" name="MBio">
        <title>Genome-Resolved Metagenomic Analysis Reveals Roles for Candidate Phyla and Other Microbial Community Members in Biogeochemical Transformations in Oil Reservoirs.</title>
        <authorList>
            <person name="Hu P."/>
            <person name="Tom L."/>
            <person name="Singh A."/>
            <person name="Thomas B.C."/>
            <person name="Baker B.J."/>
            <person name="Piceno Y.M."/>
            <person name="Andersen G.L."/>
            <person name="Banfield J.F."/>
        </authorList>
    </citation>
    <scope>NUCLEOTIDE SEQUENCE [LARGE SCALE GENOMIC DNA]</scope>
</reference>
<dbReference type="AlphaFoldDB" id="A0A101HNL5"/>
<organism evidence="2 3">
    <name type="scientific">Mesotoga prima</name>
    <dbReference type="NCBI Taxonomy" id="1184387"/>
    <lineage>
        <taxon>Bacteria</taxon>
        <taxon>Thermotogati</taxon>
        <taxon>Thermotogota</taxon>
        <taxon>Thermotogae</taxon>
        <taxon>Kosmotogales</taxon>
        <taxon>Kosmotogaceae</taxon>
        <taxon>Mesotoga</taxon>
    </lineage>
</organism>
<feature type="region of interest" description="Disordered" evidence="1">
    <location>
        <begin position="1"/>
        <end position="37"/>
    </location>
</feature>
<name>A0A101HNL5_9BACT</name>
<evidence type="ECO:0000313" key="2">
    <source>
        <dbReference type="EMBL" id="KUK79948.1"/>
    </source>
</evidence>
<evidence type="ECO:0000256" key="1">
    <source>
        <dbReference type="SAM" id="MobiDB-lite"/>
    </source>
</evidence>
<comment type="caution">
    <text evidence="2">The sequence shown here is derived from an EMBL/GenBank/DDBJ whole genome shotgun (WGS) entry which is preliminary data.</text>
</comment>
<dbReference type="Proteomes" id="UP000054092">
    <property type="component" value="Unassembled WGS sequence"/>
</dbReference>
<sequence length="37" mass="4347">MSAGEDLSSLEQIMEDSSEQSTQEYSWMKKRFRTNSE</sequence>